<evidence type="ECO:0000256" key="1">
    <source>
        <dbReference type="SAM" id="SignalP"/>
    </source>
</evidence>
<accession>D2UFV0</accession>
<feature type="signal peptide" evidence="1">
    <location>
        <begin position="1"/>
        <end position="25"/>
    </location>
</feature>
<keyword evidence="1" id="KW-0732">Signal</keyword>
<dbReference type="InterPro" id="IPR008979">
    <property type="entry name" value="Galactose-bd-like_sf"/>
</dbReference>
<dbReference type="EMBL" id="FP565176">
    <property type="protein sequence ID" value="CBA17261.1"/>
    <property type="molecule type" value="Genomic_DNA"/>
</dbReference>
<dbReference type="InterPro" id="IPR013191">
    <property type="entry name" value="GH98_central"/>
</dbReference>
<sequence>MKMPRELHKCALPCALLSMLLSACGGDEDAHSAANTSPQIASATPTVWSATTRTPTTATVPRQVVSQTDNSTTLRRPLSPSQPMFLIHADSWNAADAQKIIDLIPADLRPYTVLLISLSIYHKGATGNQCNWLQVEDGIETARSWIKTAAANGVWAMIQPSSGGFSHFPDYPPDTDLESTVYGEFFRDYPNFIGFNYAEQFWGFDQPCSGSAIQRWEHWANLLKLTNKYGGYLAVSFTGGFWGANINPLAMVKRDQILRNALSNYAQNFIIEEKFTTDYGYHDIESVSLGMFLSGFAGHYGIRPDRSGWYDSKGDDSDNYPVQAGSPHLIEHLTFTGETMFDGPEQIRLDAVHNLPNATTADGYTTRRWEFYPHYRNIQLDIYRKILDGTLRILSRQEVIDRSKVVIVNDTASGDDRNLYSSPESLFTGLYLLDDDGTYLNQHSWYKKTGRYPAIPTVFQLTDDTAKSFKVQIPKTTYATRWPTINDKLNELNALFPQEYTGTLYAGRQDNTWVTYNPFKTNQSASGTIPLKYNSCATLNLTYGPYTSGVIKEFPQTLSIYLTNFDSPNGALKTDTIDIEGATTAPTFTFADRGDHQASIVTSTTTTNGLTLNVAHNGPLDITVQCTGTANAGQTSPQIVPLQPPDAPPAYTGVLQYEAENFDFRNIRNLVVYGVSGPIRNYQALGYVDFGTNPAASIRTDVNVPSAGTYQLQTRYSTTGASIGTVDLYINGVKVGTPTFAQTTSASDWATLQQPVTLNAGSNRVEFRANAAAPAALYLDNIRLSSQ</sequence>
<dbReference type="PROSITE" id="PS51257">
    <property type="entry name" value="PROKAR_LIPOPROTEIN"/>
    <property type="match status" value="1"/>
</dbReference>
<keyword evidence="4" id="KW-1185">Reference proteome</keyword>
<dbReference type="STRING" id="380358.XALC_2784"/>
<dbReference type="Pfam" id="PF08307">
    <property type="entry name" value="Glyco_hydro_98C"/>
    <property type="match status" value="1"/>
</dbReference>
<dbReference type="Pfam" id="PF03422">
    <property type="entry name" value="CBM_6"/>
    <property type="match status" value="1"/>
</dbReference>
<dbReference type="GO" id="GO:0003824">
    <property type="term" value="F:catalytic activity"/>
    <property type="evidence" value="ECO:0007669"/>
    <property type="project" value="UniProtKB-ARBA"/>
</dbReference>
<dbReference type="InterPro" id="IPR005084">
    <property type="entry name" value="CBM6"/>
</dbReference>
<dbReference type="KEGG" id="xal:XALC_2784"/>
<dbReference type="OrthoDB" id="6056921at2"/>
<dbReference type="RefSeq" id="WP_012917254.1">
    <property type="nucleotide sequence ID" value="NC_013722.1"/>
</dbReference>
<evidence type="ECO:0000313" key="4">
    <source>
        <dbReference type="Proteomes" id="UP000001890"/>
    </source>
</evidence>
<dbReference type="GeneID" id="57878094"/>
<feature type="chain" id="PRO_5003037109" evidence="1">
    <location>
        <begin position="26"/>
        <end position="787"/>
    </location>
</feature>
<dbReference type="eggNOG" id="COG0612">
    <property type="taxonomic scope" value="Bacteria"/>
</dbReference>
<dbReference type="Pfam" id="PF08306">
    <property type="entry name" value="Glyco_hydro_98M"/>
    <property type="match status" value="1"/>
</dbReference>
<dbReference type="Gene3D" id="2.60.120.260">
    <property type="entry name" value="Galactose-binding domain-like"/>
    <property type="match status" value="1"/>
</dbReference>
<gene>
    <name evidence="3" type="ordered locus">XALc_2784</name>
</gene>
<feature type="domain" description="CBM6" evidence="2">
    <location>
        <begin position="655"/>
        <end position="785"/>
    </location>
</feature>
<proteinExistence type="predicted"/>
<dbReference type="Proteomes" id="UP000001890">
    <property type="component" value="Chromosome"/>
</dbReference>
<reference evidence="3 4" key="1">
    <citation type="journal article" date="2009" name="BMC Genomics">
        <title>The complete genome sequence of Xanthomonas albilineans provides new insights into the reductive genome evolution of the xylem-limited Xanthomonadaceae.</title>
        <authorList>
            <person name="Pieretti I."/>
            <person name="Royer M."/>
            <person name="Barbe V."/>
            <person name="Carrere S."/>
            <person name="Koebnik R."/>
            <person name="Cociancich S."/>
            <person name="Couloux A."/>
            <person name="Darrasse A."/>
            <person name="Gouzy J."/>
            <person name="Jacques M.A."/>
            <person name="Lauber E."/>
            <person name="Manceau C."/>
            <person name="Mangenot S."/>
            <person name="Poussier S."/>
            <person name="Segurens B."/>
            <person name="Szurek B."/>
            <person name="Verdier V."/>
            <person name="Arlat M."/>
            <person name="Rott P."/>
        </authorList>
    </citation>
    <scope>NUCLEOTIDE SEQUENCE [LARGE SCALE GENOMIC DNA]</scope>
    <source>
        <strain evidence="4">GPE PC73 / CFBP 7063</strain>
    </source>
</reference>
<protein>
    <submittedName>
        <fullName evidence="3">Putative lipoprotein</fullName>
    </submittedName>
</protein>
<dbReference type="GO" id="GO:0005975">
    <property type="term" value="P:carbohydrate metabolic process"/>
    <property type="evidence" value="ECO:0007669"/>
    <property type="project" value="InterPro"/>
</dbReference>
<dbReference type="AlphaFoldDB" id="D2UFV0"/>
<organism evidence="3 4">
    <name type="scientific">Xanthomonas albilineans (strain GPE PC73 / CFBP 7063)</name>
    <dbReference type="NCBI Taxonomy" id="380358"/>
    <lineage>
        <taxon>Bacteria</taxon>
        <taxon>Pseudomonadati</taxon>
        <taxon>Pseudomonadota</taxon>
        <taxon>Gammaproteobacteria</taxon>
        <taxon>Lysobacterales</taxon>
        <taxon>Lysobacteraceae</taxon>
        <taxon>Xanthomonas</taxon>
    </lineage>
</organism>
<dbReference type="PROSITE" id="PS51175">
    <property type="entry name" value="CBM6"/>
    <property type="match status" value="1"/>
</dbReference>
<dbReference type="SUPFAM" id="SSF49785">
    <property type="entry name" value="Galactose-binding domain-like"/>
    <property type="match status" value="1"/>
</dbReference>
<dbReference type="PATRIC" id="fig|29447.3.peg.2743"/>
<name>D2UFV0_XANAP</name>
<dbReference type="InterPro" id="IPR013190">
    <property type="entry name" value="GH98_C"/>
</dbReference>
<dbReference type="InterPro" id="IPR011071">
    <property type="entry name" value="Lyase_8-like_C"/>
</dbReference>
<dbReference type="GO" id="GO:0030246">
    <property type="term" value="F:carbohydrate binding"/>
    <property type="evidence" value="ECO:0007669"/>
    <property type="project" value="InterPro"/>
</dbReference>
<keyword evidence="3" id="KW-0449">Lipoprotein</keyword>
<dbReference type="Gene3D" id="3.20.20.80">
    <property type="entry name" value="Glycosidases"/>
    <property type="match status" value="1"/>
</dbReference>
<evidence type="ECO:0000313" key="3">
    <source>
        <dbReference type="EMBL" id="CBA17261.1"/>
    </source>
</evidence>
<dbReference type="Gene3D" id="2.60.220.10">
    <property type="entry name" value="Polysaccharide lyase family 8-like, C-terminal"/>
    <property type="match status" value="1"/>
</dbReference>
<dbReference type="CDD" id="cd04083">
    <property type="entry name" value="CBM35_Lmo2446-like"/>
    <property type="match status" value="1"/>
</dbReference>
<evidence type="ECO:0000259" key="2">
    <source>
        <dbReference type="PROSITE" id="PS51175"/>
    </source>
</evidence>